<dbReference type="SUPFAM" id="SSF49562">
    <property type="entry name" value="C2 domain (Calcium/lipid-binding domain, CaLB)"/>
    <property type="match status" value="1"/>
</dbReference>
<feature type="region of interest" description="Disordered" evidence="4">
    <location>
        <begin position="545"/>
        <end position="646"/>
    </location>
</feature>
<dbReference type="PROSITE" id="PS50004">
    <property type="entry name" value="C2"/>
    <property type="match status" value="1"/>
</dbReference>
<dbReference type="PROSITE" id="PS00509">
    <property type="entry name" value="RAS_GTPASE_ACTIV_1"/>
    <property type="match status" value="1"/>
</dbReference>
<evidence type="ECO:0000256" key="2">
    <source>
        <dbReference type="ARBA" id="ARBA00022553"/>
    </source>
</evidence>
<evidence type="ECO:0000259" key="5">
    <source>
        <dbReference type="PROSITE" id="PS50003"/>
    </source>
</evidence>
<dbReference type="InterPro" id="IPR035892">
    <property type="entry name" value="C2_domain_sf"/>
</dbReference>
<feature type="compositionally biased region" description="Low complexity" evidence="4">
    <location>
        <begin position="589"/>
        <end position="605"/>
    </location>
</feature>
<dbReference type="AlphaFoldDB" id="A0A3Q1IR33"/>
<name>A0A3Q1IR33_ANATE</name>
<feature type="compositionally biased region" description="Pro residues" evidence="4">
    <location>
        <begin position="560"/>
        <end position="578"/>
    </location>
</feature>
<dbReference type="InterPro" id="IPR039360">
    <property type="entry name" value="Ras_GTPase"/>
</dbReference>
<dbReference type="Gene3D" id="1.10.506.10">
    <property type="entry name" value="GTPase Activation - p120gap, domain 1"/>
    <property type="match status" value="2"/>
</dbReference>
<keyword evidence="3" id="KW-0175">Coiled coil</keyword>
<sequence length="877" mass="98368">KEKDCSPDYLCFRCVMRRLRFGSQESLLSTSCVSSLELRMDQSVIIKPVHSSLLGQDYCFEVTTSTGTKCFSCRSAAERDKWMENLRRAVHPNKDNSRRVENVLTVWVIEAKDLPAKKRYFCELCLDDSLYARTSCKLKTDNIFWGERFDFSSLPSISAVTLHLYKDTDRKRKKDKSSYVGLVNIPVATVTGRQLVEKWYSVSTPSTIRGKSSVPTVRIKARYQSIVILPMEQYKEFAEYISSNYLLLCNTLEASISLRAKEELAAALVHILHSTGKAKDFLTDLMMSEVDRCRDNDQLIFRENTLATKSIEEYLKLIGQKYLLDALGEFIKALYESDENCEVDPSRCSPSDLAEHQANLRMCCELAFCKILDSYRVFPRELKEVFASWRQECGSRGRPDISERLISASLFLRFLCPAVMSPSLFDLMQEYPDERTARTLTLIAKVIQNLANFSKFGTKEEYMLFMNDFVERQWSSMQRFLQEISNPDGLNHTAGFDGYIDLGRELSSLHTLLTELDQSCLSKLGPLPRILRDVSAALVNPGGLGNPGAVSSPEPQRVVSPPPLSPPPLSPPLSPPCNPSIGLQGLQGSPAPSSSYSEPNENEAAFDVTNGGRREGMELTNESRSLSLVDLQDSSPSEGLDDSQWQRRTGLLPLSFQNPVYHMTTTSPRQPQDTTPSDGSVGSQGNADAMATKPAFLTQMSVGLGGGERGERMSAMSSSSSGEEYSRRALSLTETLTVAALRQEECETRLMVQDQQNQRMLQEYQARLEDTESRLRRLQDDKDLQMNSIISRLMAVEEELKKDHSDMQAVVDSKQKIIEAQEKRIASLDAANTRLMAALTQLKERYAVTSQRNGLSPSNTSSLQITENGEFRNSGNC</sequence>
<dbReference type="Pfam" id="PF00168">
    <property type="entry name" value="C2"/>
    <property type="match status" value="1"/>
</dbReference>
<dbReference type="InterPro" id="IPR001936">
    <property type="entry name" value="RasGAP_dom"/>
</dbReference>
<feature type="region of interest" description="Disordered" evidence="4">
    <location>
        <begin position="704"/>
        <end position="724"/>
    </location>
</feature>
<keyword evidence="1" id="KW-0343">GTPase activation</keyword>
<feature type="compositionally biased region" description="Low complexity" evidence="4">
    <location>
        <begin position="713"/>
        <end position="723"/>
    </location>
</feature>
<dbReference type="InterPro" id="IPR021887">
    <property type="entry name" value="DAB2P_C"/>
</dbReference>
<feature type="compositionally biased region" description="Polar residues" evidence="4">
    <location>
        <begin position="661"/>
        <end position="686"/>
    </location>
</feature>
<reference evidence="8" key="2">
    <citation type="submission" date="2025-08" db="UniProtKB">
        <authorList>
            <consortium name="Ensembl"/>
        </authorList>
    </citation>
    <scope>IDENTIFICATION</scope>
</reference>
<feature type="region of interest" description="Disordered" evidence="4">
    <location>
        <begin position="850"/>
        <end position="877"/>
    </location>
</feature>
<feature type="domain" description="PH" evidence="5">
    <location>
        <begin position="1"/>
        <end position="91"/>
    </location>
</feature>
<dbReference type="FunFam" id="1.10.506.10:FF:000001">
    <property type="entry name" value="Ras GTPase-activating protein nGAP isoform 2"/>
    <property type="match status" value="1"/>
</dbReference>
<dbReference type="PANTHER" id="PTHR10194">
    <property type="entry name" value="RAS GTPASE-ACTIVATING PROTEINS"/>
    <property type="match status" value="1"/>
</dbReference>
<evidence type="ECO:0000313" key="8">
    <source>
        <dbReference type="Ensembl" id="ENSATEP00000024352.2"/>
    </source>
</evidence>
<dbReference type="InterPro" id="IPR001849">
    <property type="entry name" value="PH_domain"/>
</dbReference>
<dbReference type="SUPFAM" id="SSF50729">
    <property type="entry name" value="PH domain-like"/>
    <property type="match status" value="1"/>
</dbReference>
<dbReference type="InterPro" id="IPR008936">
    <property type="entry name" value="Rho_GTPase_activation_prot"/>
</dbReference>
<dbReference type="SMART" id="SM00239">
    <property type="entry name" value="C2"/>
    <property type="match status" value="1"/>
</dbReference>
<dbReference type="Pfam" id="PF12004">
    <property type="entry name" value="DAB2P_C"/>
    <property type="match status" value="1"/>
</dbReference>
<keyword evidence="2" id="KW-0597">Phosphoprotein</keyword>
<protein>
    <recommendedName>
        <fullName evidence="10">DAB2 interacting protein b</fullName>
    </recommendedName>
</protein>
<evidence type="ECO:0000256" key="4">
    <source>
        <dbReference type="SAM" id="MobiDB-lite"/>
    </source>
</evidence>
<dbReference type="InterPro" id="IPR000008">
    <property type="entry name" value="C2_dom"/>
</dbReference>
<evidence type="ECO:0000256" key="1">
    <source>
        <dbReference type="ARBA" id="ARBA00022468"/>
    </source>
</evidence>
<dbReference type="CDD" id="cd04013">
    <property type="entry name" value="C2_SynGAP_like"/>
    <property type="match status" value="1"/>
</dbReference>
<reference evidence="8" key="1">
    <citation type="submission" date="2021-04" db="EMBL/GenBank/DDBJ databases">
        <authorList>
            <consortium name="Wellcome Sanger Institute Data Sharing"/>
        </authorList>
    </citation>
    <scope>NUCLEOTIDE SEQUENCE [LARGE SCALE GENOMIC DNA]</scope>
</reference>
<dbReference type="SMART" id="SM00323">
    <property type="entry name" value="RasGAP"/>
    <property type="match status" value="1"/>
</dbReference>
<dbReference type="InterPro" id="IPR023152">
    <property type="entry name" value="RasGAP_CS"/>
</dbReference>
<feature type="coiled-coil region" evidence="3">
    <location>
        <begin position="818"/>
        <end position="845"/>
    </location>
</feature>
<evidence type="ECO:0008006" key="10">
    <source>
        <dbReference type="Google" id="ProtNLM"/>
    </source>
</evidence>
<feature type="coiled-coil region" evidence="3">
    <location>
        <begin position="754"/>
        <end position="788"/>
    </location>
</feature>
<reference evidence="8" key="3">
    <citation type="submission" date="2025-09" db="UniProtKB">
        <authorList>
            <consortium name="Ensembl"/>
        </authorList>
    </citation>
    <scope>IDENTIFICATION</scope>
</reference>
<dbReference type="FunFam" id="2.60.40.150:FF:000010">
    <property type="entry name" value="Ras GTPase-activating protein nGAP isoform 2"/>
    <property type="match status" value="1"/>
</dbReference>
<dbReference type="PROSITE" id="PS50018">
    <property type="entry name" value="RAS_GTPASE_ACTIV_2"/>
    <property type="match status" value="1"/>
</dbReference>
<dbReference type="Ensembl" id="ENSATET00000024742.3">
    <property type="protein sequence ID" value="ENSATEP00000024352.2"/>
    <property type="gene ID" value="ENSATEG00000016770.3"/>
</dbReference>
<dbReference type="Pfam" id="PF25321">
    <property type="entry name" value="PH_RASGAP"/>
    <property type="match status" value="1"/>
</dbReference>
<evidence type="ECO:0000259" key="6">
    <source>
        <dbReference type="PROSITE" id="PS50004"/>
    </source>
</evidence>
<dbReference type="Pfam" id="PF00616">
    <property type="entry name" value="RasGAP"/>
    <property type="match status" value="2"/>
</dbReference>
<proteinExistence type="predicted"/>
<dbReference type="Gene3D" id="2.30.29.30">
    <property type="entry name" value="Pleckstrin-homology domain (PH domain)/Phosphotyrosine-binding domain (PTB)"/>
    <property type="match status" value="1"/>
</dbReference>
<dbReference type="Proteomes" id="UP000265040">
    <property type="component" value="Chromosome 9"/>
</dbReference>
<evidence type="ECO:0000259" key="7">
    <source>
        <dbReference type="PROSITE" id="PS50018"/>
    </source>
</evidence>
<accession>A0A3Q1IR33</accession>
<feature type="compositionally biased region" description="Polar residues" evidence="4">
    <location>
        <begin position="620"/>
        <end position="637"/>
    </location>
</feature>
<dbReference type="GO" id="GO:0005096">
    <property type="term" value="F:GTPase activator activity"/>
    <property type="evidence" value="ECO:0007669"/>
    <property type="project" value="UniProtKB-KW"/>
</dbReference>
<feature type="domain" description="Ras-GAP" evidence="7">
    <location>
        <begin position="260"/>
        <end position="452"/>
    </location>
</feature>
<dbReference type="PANTHER" id="PTHR10194:SF26">
    <property type="entry name" value="DISABLED HOMOLOG 2-INTERACTING PROTEIN"/>
    <property type="match status" value="1"/>
</dbReference>
<evidence type="ECO:0000313" key="9">
    <source>
        <dbReference type="Proteomes" id="UP000265040"/>
    </source>
</evidence>
<organism evidence="8 9">
    <name type="scientific">Anabas testudineus</name>
    <name type="common">Climbing perch</name>
    <name type="synonym">Anthias testudineus</name>
    <dbReference type="NCBI Taxonomy" id="64144"/>
    <lineage>
        <taxon>Eukaryota</taxon>
        <taxon>Metazoa</taxon>
        <taxon>Chordata</taxon>
        <taxon>Craniata</taxon>
        <taxon>Vertebrata</taxon>
        <taxon>Euteleostomi</taxon>
        <taxon>Actinopterygii</taxon>
        <taxon>Neopterygii</taxon>
        <taxon>Teleostei</taxon>
        <taxon>Neoteleostei</taxon>
        <taxon>Acanthomorphata</taxon>
        <taxon>Anabantaria</taxon>
        <taxon>Anabantiformes</taxon>
        <taxon>Anabantoidei</taxon>
        <taxon>Anabantidae</taxon>
        <taxon>Anabas</taxon>
    </lineage>
</organism>
<dbReference type="GeneTree" id="ENSGT00940000155853"/>
<dbReference type="Gene3D" id="2.60.40.150">
    <property type="entry name" value="C2 domain"/>
    <property type="match status" value="1"/>
</dbReference>
<feature type="domain" description="C2" evidence="6">
    <location>
        <begin position="82"/>
        <end position="200"/>
    </location>
</feature>
<dbReference type="CDD" id="cd05136">
    <property type="entry name" value="RasGAP_DAB2IP"/>
    <property type="match status" value="1"/>
</dbReference>
<dbReference type="InterPro" id="IPR011993">
    <property type="entry name" value="PH-like_dom_sf"/>
</dbReference>
<evidence type="ECO:0000256" key="3">
    <source>
        <dbReference type="SAM" id="Coils"/>
    </source>
</evidence>
<dbReference type="PROSITE" id="PS50003">
    <property type="entry name" value="PH_DOMAIN"/>
    <property type="match status" value="1"/>
</dbReference>
<dbReference type="InterPro" id="IPR057606">
    <property type="entry name" value="SynGAP1-like_PH"/>
</dbReference>
<keyword evidence="9" id="KW-1185">Reference proteome</keyword>
<dbReference type="SUPFAM" id="SSF48350">
    <property type="entry name" value="GTPase activation domain, GAP"/>
    <property type="match status" value="1"/>
</dbReference>
<feature type="region of interest" description="Disordered" evidence="4">
    <location>
        <begin position="661"/>
        <end position="687"/>
    </location>
</feature>